<accession>A0A1I2J5Y2</accession>
<reference evidence="5" key="1">
    <citation type="submission" date="2016-10" db="EMBL/GenBank/DDBJ databases">
        <authorList>
            <person name="Varghese N."/>
            <person name="Submissions S."/>
        </authorList>
    </citation>
    <scope>NUCLEOTIDE SEQUENCE [LARGE SCALE GENOMIC DNA]</scope>
    <source>
        <strain evidence="5">UNC178MFTsu3.1</strain>
    </source>
</reference>
<evidence type="ECO:0000256" key="2">
    <source>
        <dbReference type="SAM" id="SignalP"/>
    </source>
</evidence>
<name>A0A1I2J5Y2_9GAMM</name>
<organism evidence="4 5">
    <name type="scientific">Dyella marensis</name>
    <dbReference type="NCBI Taxonomy" id="500610"/>
    <lineage>
        <taxon>Bacteria</taxon>
        <taxon>Pseudomonadati</taxon>
        <taxon>Pseudomonadota</taxon>
        <taxon>Gammaproteobacteria</taxon>
        <taxon>Lysobacterales</taxon>
        <taxon>Rhodanobacteraceae</taxon>
        <taxon>Dyella</taxon>
    </lineage>
</organism>
<evidence type="ECO:0000256" key="1">
    <source>
        <dbReference type="ARBA" id="ARBA00022729"/>
    </source>
</evidence>
<keyword evidence="1 2" id="KW-0732">Signal</keyword>
<dbReference type="STRING" id="500610.SAMN02799615_03793"/>
<sequence length="196" mass="21187">MRHLLLTASLGVALAASSFAARAGNADPDSYFINAGAGISHSNLDGLTDKNSWGYGLNFGYRWQDTWGVEAGYVDLGKPEANGYYAGYPYAFKLHVSGFTLGGNGRWRLSDNWHATARLGVFFSKSKVTASGAYEGEASDNDTNVYVGGGVSYDFSPTFSMGLNIDRYQAKAKRFITGTNSPYVASATLEWRFGVH</sequence>
<evidence type="ECO:0000313" key="5">
    <source>
        <dbReference type="Proteomes" id="UP000199477"/>
    </source>
</evidence>
<feature type="chain" id="PRO_5011658490" evidence="2">
    <location>
        <begin position="24"/>
        <end position="196"/>
    </location>
</feature>
<dbReference type="InterPro" id="IPR027385">
    <property type="entry name" value="Beta-barrel_OMP"/>
</dbReference>
<feature type="signal peptide" evidence="2">
    <location>
        <begin position="1"/>
        <end position="23"/>
    </location>
</feature>
<dbReference type="InterPro" id="IPR011250">
    <property type="entry name" value="OMP/PagP_B-barrel"/>
</dbReference>
<evidence type="ECO:0000259" key="3">
    <source>
        <dbReference type="Pfam" id="PF13505"/>
    </source>
</evidence>
<gene>
    <name evidence="4" type="ORF">SAMN02799615_03793</name>
</gene>
<protein>
    <submittedName>
        <fullName evidence="4">Outer membrane protein beta-barrel domain-containing protein</fullName>
    </submittedName>
</protein>
<dbReference type="EMBL" id="FONH01000020">
    <property type="protein sequence ID" value="SFF48366.1"/>
    <property type="molecule type" value="Genomic_DNA"/>
</dbReference>
<dbReference type="SUPFAM" id="SSF56925">
    <property type="entry name" value="OMPA-like"/>
    <property type="match status" value="1"/>
</dbReference>
<evidence type="ECO:0000313" key="4">
    <source>
        <dbReference type="EMBL" id="SFF48366.1"/>
    </source>
</evidence>
<feature type="domain" description="Outer membrane protein beta-barrel" evidence="3">
    <location>
        <begin position="12"/>
        <end position="193"/>
    </location>
</feature>
<dbReference type="Gene3D" id="2.40.160.20">
    <property type="match status" value="1"/>
</dbReference>
<proteinExistence type="predicted"/>
<dbReference type="Proteomes" id="UP000199477">
    <property type="component" value="Unassembled WGS sequence"/>
</dbReference>
<keyword evidence="5" id="KW-1185">Reference proteome</keyword>
<dbReference type="Pfam" id="PF13505">
    <property type="entry name" value="OMP_b-brl"/>
    <property type="match status" value="1"/>
</dbReference>
<dbReference type="RefSeq" id="WP_026635731.1">
    <property type="nucleotide sequence ID" value="NZ_FONH01000020.1"/>
</dbReference>
<dbReference type="AlphaFoldDB" id="A0A1I2J5Y2"/>